<dbReference type="PROSITE" id="PS51886">
    <property type="entry name" value="TLDC"/>
    <property type="match status" value="1"/>
</dbReference>
<keyword evidence="2" id="KW-1185">Reference proteome</keyword>
<dbReference type="WBParaSite" id="nRc.2.0.1.t05335-RA">
    <property type="protein sequence ID" value="nRc.2.0.1.t05335-RA"/>
    <property type="gene ID" value="nRc.2.0.1.g05335"/>
</dbReference>
<dbReference type="SMART" id="SM00584">
    <property type="entry name" value="TLDc"/>
    <property type="match status" value="1"/>
</dbReference>
<name>A0A915HVF1_ROMCU</name>
<feature type="domain" description="TLDc" evidence="1">
    <location>
        <begin position="1"/>
        <end position="127"/>
    </location>
</feature>
<evidence type="ECO:0000313" key="3">
    <source>
        <dbReference type="WBParaSite" id="nRc.2.0.1.t05335-RA"/>
    </source>
</evidence>
<organism evidence="2 3">
    <name type="scientific">Romanomermis culicivorax</name>
    <name type="common">Nematode worm</name>
    <dbReference type="NCBI Taxonomy" id="13658"/>
    <lineage>
        <taxon>Eukaryota</taxon>
        <taxon>Metazoa</taxon>
        <taxon>Ecdysozoa</taxon>
        <taxon>Nematoda</taxon>
        <taxon>Enoplea</taxon>
        <taxon>Dorylaimia</taxon>
        <taxon>Mermithida</taxon>
        <taxon>Mermithoidea</taxon>
        <taxon>Mermithidae</taxon>
        <taxon>Romanomermis</taxon>
    </lineage>
</organism>
<sequence>MFNTPISWTLLFDTSRDGLSMTRFESKVLGYQSPTVSIVEFNDQRSFVLGVDSPWLLSPQNWGGLNCFLISVKPAFKKFASGPNFIFFNTKLRSLDNGIIVGNVKNPLLKISGDFDNLHHMEVWGSGHDSALSAQQKQKAWEKVQAEKYSKVALPGKWEENPDKAILDMADRKIFFQQ</sequence>
<evidence type="ECO:0000313" key="2">
    <source>
        <dbReference type="Proteomes" id="UP000887565"/>
    </source>
</evidence>
<reference evidence="3" key="1">
    <citation type="submission" date="2022-11" db="UniProtKB">
        <authorList>
            <consortium name="WormBaseParasite"/>
        </authorList>
    </citation>
    <scope>IDENTIFICATION</scope>
</reference>
<protein>
    <submittedName>
        <fullName evidence="3">TLDc domain-containing protein</fullName>
    </submittedName>
</protein>
<dbReference type="Pfam" id="PF07534">
    <property type="entry name" value="TLD"/>
    <property type="match status" value="1"/>
</dbReference>
<dbReference type="InterPro" id="IPR006571">
    <property type="entry name" value="TLDc_dom"/>
</dbReference>
<proteinExistence type="predicted"/>
<evidence type="ECO:0000259" key="1">
    <source>
        <dbReference type="PROSITE" id="PS51886"/>
    </source>
</evidence>
<dbReference type="AlphaFoldDB" id="A0A915HVF1"/>
<accession>A0A915HVF1</accession>
<dbReference type="Proteomes" id="UP000887565">
    <property type="component" value="Unplaced"/>
</dbReference>
<dbReference type="OMA" id="WEASASI"/>